<name>A0A9W6HE05_9MICO</name>
<protein>
    <submittedName>
        <fullName evidence="2">Uncharacterized protein</fullName>
    </submittedName>
</protein>
<gene>
    <name evidence="2" type="ORF">GCM10017586_04380</name>
</gene>
<feature type="region of interest" description="Disordered" evidence="1">
    <location>
        <begin position="26"/>
        <end position="86"/>
    </location>
</feature>
<feature type="compositionally biased region" description="Polar residues" evidence="1">
    <location>
        <begin position="71"/>
        <end position="86"/>
    </location>
</feature>
<reference evidence="2" key="1">
    <citation type="journal article" date="2014" name="Int. J. Syst. Evol. Microbiol.">
        <title>Complete genome sequence of Corynebacterium casei LMG S-19264T (=DSM 44701T), isolated from a smear-ripened cheese.</title>
        <authorList>
            <consortium name="US DOE Joint Genome Institute (JGI-PGF)"/>
            <person name="Walter F."/>
            <person name="Albersmeier A."/>
            <person name="Kalinowski J."/>
            <person name="Ruckert C."/>
        </authorList>
    </citation>
    <scope>NUCLEOTIDE SEQUENCE</scope>
    <source>
        <strain evidence="2">VKM Ac-1447</strain>
    </source>
</reference>
<feature type="compositionally biased region" description="Basic and acidic residues" evidence="1">
    <location>
        <begin position="26"/>
        <end position="60"/>
    </location>
</feature>
<comment type="caution">
    <text evidence="2">The sequence shown here is derived from an EMBL/GenBank/DDBJ whole genome shotgun (WGS) entry which is preliminary data.</text>
</comment>
<organism evidence="2 3">
    <name type="scientific">Microbacterium imperiale</name>
    <dbReference type="NCBI Taxonomy" id="33884"/>
    <lineage>
        <taxon>Bacteria</taxon>
        <taxon>Bacillati</taxon>
        <taxon>Actinomycetota</taxon>
        <taxon>Actinomycetes</taxon>
        <taxon>Micrococcales</taxon>
        <taxon>Microbacteriaceae</taxon>
        <taxon>Microbacterium</taxon>
    </lineage>
</organism>
<evidence type="ECO:0000313" key="3">
    <source>
        <dbReference type="Proteomes" id="UP001142317"/>
    </source>
</evidence>
<dbReference type="EMBL" id="BSEO01000001">
    <property type="protein sequence ID" value="GLJ78756.1"/>
    <property type="molecule type" value="Genomic_DNA"/>
</dbReference>
<sequence length="86" mass="9133">MAAHPFGRVDDDRAVTVQGGREQLDAAVEKDGSVDLGVRHDAAGPIRSRDPPPLRPDTGEVRQGQRLRITATGQKSPGITSSSMSE</sequence>
<evidence type="ECO:0000256" key="1">
    <source>
        <dbReference type="SAM" id="MobiDB-lite"/>
    </source>
</evidence>
<dbReference type="Proteomes" id="UP001142317">
    <property type="component" value="Unassembled WGS sequence"/>
</dbReference>
<reference evidence="2" key="2">
    <citation type="submission" date="2023-01" db="EMBL/GenBank/DDBJ databases">
        <authorList>
            <person name="Sun Q."/>
            <person name="Evtushenko L."/>
        </authorList>
    </citation>
    <scope>NUCLEOTIDE SEQUENCE</scope>
    <source>
        <strain evidence="2">VKM Ac-1447</strain>
    </source>
</reference>
<evidence type="ECO:0000313" key="2">
    <source>
        <dbReference type="EMBL" id="GLJ78756.1"/>
    </source>
</evidence>
<proteinExistence type="predicted"/>
<accession>A0A9W6HE05</accession>
<keyword evidence="3" id="KW-1185">Reference proteome</keyword>
<dbReference type="AlphaFoldDB" id="A0A9W6HE05"/>